<name>A0ACC2RPC3_9FUNG</name>
<dbReference type="Proteomes" id="UP001165960">
    <property type="component" value="Unassembled WGS sequence"/>
</dbReference>
<accession>A0ACC2RPC3</accession>
<organism evidence="1 2">
    <name type="scientific">Entomophthora muscae</name>
    <dbReference type="NCBI Taxonomy" id="34485"/>
    <lineage>
        <taxon>Eukaryota</taxon>
        <taxon>Fungi</taxon>
        <taxon>Fungi incertae sedis</taxon>
        <taxon>Zoopagomycota</taxon>
        <taxon>Entomophthoromycotina</taxon>
        <taxon>Entomophthoromycetes</taxon>
        <taxon>Entomophthorales</taxon>
        <taxon>Entomophthoraceae</taxon>
        <taxon>Entomophthora</taxon>
    </lineage>
</organism>
<evidence type="ECO:0000313" key="1">
    <source>
        <dbReference type="EMBL" id="KAJ9051902.1"/>
    </source>
</evidence>
<reference evidence="1" key="1">
    <citation type="submission" date="2022-04" db="EMBL/GenBank/DDBJ databases">
        <title>Genome of the entomopathogenic fungus Entomophthora muscae.</title>
        <authorList>
            <person name="Elya C."/>
            <person name="Lovett B.R."/>
            <person name="Lee E."/>
            <person name="Macias A.M."/>
            <person name="Hajek A.E."/>
            <person name="De Bivort B.L."/>
            <person name="Kasson M.T."/>
            <person name="De Fine Licht H.H."/>
            <person name="Stajich J.E."/>
        </authorList>
    </citation>
    <scope>NUCLEOTIDE SEQUENCE</scope>
    <source>
        <strain evidence="1">Berkeley</strain>
    </source>
</reference>
<gene>
    <name evidence="1" type="ORF">DSO57_1039416</name>
</gene>
<dbReference type="EMBL" id="QTSX02007045">
    <property type="protein sequence ID" value="KAJ9051902.1"/>
    <property type="molecule type" value="Genomic_DNA"/>
</dbReference>
<keyword evidence="2" id="KW-1185">Reference proteome</keyword>
<evidence type="ECO:0000313" key="2">
    <source>
        <dbReference type="Proteomes" id="UP001165960"/>
    </source>
</evidence>
<sequence>MEVEYWMHRCSICFDANQELCLNRCRDQFCRDCFNRYVKEVVNNSWGLNVTKIKCPVCQDPLPILEWSKHVDPEIVALYNTYNQPYRSVTRCCGNCGEVVYSAKVETDLSEEEKFEYLEAIFTDCRFLLEESNTSATNINHFLNNLEFDYRYFLSGRTSGGIEIYRRTINRLLKAISSSGLRRDSRENLMDLAANISSRLIAIELKPEIWKELQFEHIVRFPTVTCQSCQSPSCLKCATPNHHSGLTCLDFMRKQLEAGIGSPEKLENIRWTLDNSKSCPHCQILINRDDGCNRVDCLYCGFRFCWICLSAWSEKCGFYQCQETPQLPNGETAFDNGAPSDKPELGIPDVASIEAKLWNMT</sequence>
<protein>
    <submittedName>
        <fullName evidence="1">Uncharacterized protein</fullName>
    </submittedName>
</protein>
<comment type="caution">
    <text evidence="1">The sequence shown here is derived from an EMBL/GenBank/DDBJ whole genome shotgun (WGS) entry which is preliminary data.</text>
</comment>
<proteinExistence type="predicted"/>